<dbReference type="AlphaFoldDB" id="A0A7K1SKT7"/>
<dbReference type="Proteomes" id="UP000436006">
    <property type="component" value="Unassembled WGS sequence"/>
</dbReference>
<proteinExistence type="predicted"/>
<name>A0A7K1SKT7_9BACT</name>
<keyword evidence="2" id="KW-1185">Reference proteome</keyword>
<evidence type="ECO:0000313" key="1">
    <source>
        <dbReference type="EMBL" id="MVM34374.1"/>
    </source>
</evidence>
<organism evidence="1 2">
    <name type="scientific">Spirosoma arboris</name>
    <dbReference type="NCBI Taxonomy" id="2682092"/>
    <lineage>
        <taxon>Bacteria</taxon>
        <taxon>Pseudomonadati</taxon>
        <taxon>Bacteroidota</taxon>
        <taxon>Cytophagia</taxon>
        <taxon>Cytophagales</taxon>
        <taxon>Cytophagaceae</taxon>
        <taxon>Spirosoma</taxon>
    </lineage>
</organism>
<dbReference type="RefSeq" id="WP_157589194.1">
    <property type="nucleotide sequence ID" value="NZ_WPIN01000015.1"/>
</dbReference>
<protein>
    <recommendedName>
        <fullName evidence="3">CBM6 domain-containing protein</fullName>
    </recommendedName>
</protein>
<reference evidence="1 2" key="1">
    <citation type="submission" date="2019-12" db="EMBL/GenBank/DDBJ databases">
        <title>Spirosoma sp. HMF4905 genome sequencing and assembly.</title>
        <authorList>
            <person name="Kang H."/>
            <person name="Cha I."/>
            <person name="Kim H."/>
            <person name="Joh K."/>
        </authorList>
    </citation>
    <scope>NUCLEOTIDE SEQUENCE [LARGE SCALE GENOMIC DNA]</scope>
    <source>
        <strain evidence="1 2">HMF4905</strain>
    </source>
</reference>
<dbReference type="EMBL" id="WPIN01000015">
    <property type="protein sequence ID" value="MVM34374.1"/>
    <property type="molecule type" value="Genomic_DNA"/>
</dbReference>
<evidence type="ECO:0000313" key="2">
    <source>
        <dbReference type="Proteomes" id="UP000436006"/>
    </source>
</evidence>
<comment type="caution">
    <text evidence="1">The sequence shown here is derived from an EMBL/GenBank/DDBJ whole genome shotgun (WGS) entry which is preliminary data.</text>
</comment>
<sequence length="212" mass="22734">MSNIAPQTVRIKSHITGNLLYLCKTSRDIDEYPRTLEGRTALANAIKNGTYPHQLTVDNGAIIDTNTVPPLVKPDAPATTYPAFSVHLQAEGATGAGTWSGSPGDGVTRGAISDTSGNLTYTVNNTLGANLSGFKLTHRYQTNLEVTGVGAYRINGGDWVNFNMTGNTGTQKTQILATNIALISGNNTIDFKWVSGTVWFQDWIEVVRDATS</sequence>
<gene>
    <name evidence="1" type="ORF">GO755_30360</name>
</gene>
<evidence type="ECO:0008006" key="3">
    <source>
        <dbReference type="Google" id="ProtNLM"/>
    </source>
</evidence>
<accession>A0A7K1SKT7</accession>